<dbReference type="Gene3D" id="3.90.105.10">
    <property type="entry name" value="Molybdopterin biosynthesis moea protein, domain 2"/>
    <property type="match status" value="1"/>
</dbReference>
<reference evidence="2" key="2">
    <citation type="submission" date="2013-10" db="EMBL/GenBank/DDBJ databases">
        <authorList>
            <person name="Aslett M."/>
        </authorList>
    </citation>
    <scope>NUCLEOTIDE SEQUENCE [LARGE SCALE GENOMIC DNA]</scope>
    <source>
        <strain evidence="2">Weybridge</strain>
    </source>
</reference>
<keyword evidence="3" id="KW-1185">Reference proteome</keyword>
<proteinExistence type="predicted"/>
<dbReference type="GO" id="GO:0003824">
    <property type="term" value="F:catalytic activity"/>
    <property type="evidence" value="ECO:0007669"/>
    <property type="project" value="InterPro"/>
</dbReference>
<evidence type="ECO:0000313" key="2">
    <source>
        <dbReference type="EMBL" id="CDJ59044.1"/>
    </source>
</evidence>
<dbReference type="EMBL" id="HG720050">
    <property type="protein sequence ID" value="CDJ59044.1"/>
    <property type="molecule type" value="Genomic_DNA"/>
</dbReference>
<feature type="compositionally biased region" description="Polar residues" evidence="1">
    <location>
        <begin position="173"/>
        <end position="185"/>
    </location>
</feature>
<feature type="compositionally biased region" description="Acidic residues" evidence="1">
    <location>
        <begin position="128"/>
        <end position="146"/>
    </location>
</feature>
<sequence>MNIKTLEEVWLSDDEFVLDPTRITLYTGKSGLDGETFKELEMRRLLSSRIELEEINKQIELIVKDYPSLPDFSYFHPVFSITPYILQQQQQQQYIHLLTIIQKKQQQQQQQQQQRGGGGRGGGKEKKEDDDDDEDEDEDEEEEEEKEKEKKKEKEEEKGRGRGKHIQKGDLSPVSTPTSIDGISTQQQQQQHHNNQQQQQQQQQQQEEEEEKEEKEEGEEGGGEEEEEEEEDINKYIKDGDIREPFYLSYDEENVIYYKLNKAIKLIKQNIILVATTFIIPYPPGFPIAVPGQVST</sequence>
<accession>U6M9A5</accession>
<reference evidence="2" key="1">
    <citation type="submission" date="2013-10" db="EMBL/GenBank/DDBJ databases">
        <title>Genomic analysis of the causative agents of coccidiosis in chickens.</title>
        <authorList>
            <person name="Reid A.J."/>
            <person name="Blake D."/>
            <person name="Billington K."/>
            <person name="Browne H."/>
            <person name="Dunn M."/>
            <person name="Hung S."/>
            <person name="Kawahara F."/>
            <person name="Miranda-Saavedra D."/>
            <person name="Mourier T."/>
            <person name="Nagra H."/>
            <person name="Otto T.D."/>
            <person name="Rawlings N."/>
            <person name="Sanchez A."/>
            <person name="Sanders M."/>
            <person name="Subramaniam C."/>
            <person name="Tay Y."/>
            <person name="Dear P."/>
            <person name="Doerig C."/>
            <person name="Gruber A."/>
            <person name="Parkinson J."/>
            <person name="Shirley M."/>
            <person name="Wan K.L."/>
            <person name="Berriman M."/>
            <person name="Tomley F."/>
            <person name="Pain A."/>
        </authorList>
    </citation>
    <scope>NUCLEOTIDE SEQUENCE [LARGE SCALE GENOMIC DNA]</scope>
    <source>
        <strain evidence="2">Weybridge</strain>
    </source>
</reference>
<feature type="compositionally biased region" description="Basic and acidic residues" evidence="1">
    <location>
        <begin position="147"/>
        <end position="160"/>
    </location>
</feature>
<protein>
    <submittedName>
        <fullName evidence="2">Lysine decarboxylase, putative</fullName>
    </submittedName>
</protein>
<evidence type="ECO:0000256" key="1">
    <source>
        <dbReference type="SAM" id="MobiDB-lite"/>
    </source>
</evidence>
<gene>
    <name evidence="2" type="ORF">EMWEY_00055290</name>
</gene>
<name>U6M9A5_EIMMA</name>
<dbReference type="GeneID" id="25339515"/>
<dbReference type="VEuPathDB" id="ToxoDB:EMWEY_00055290"/>
<feature type="compositionally biased region" description="Low complexity" evidence="1">
    <location>
        <begin position="186"/>
        <end position="205"/>
    </location>
</feature>
<dbReference type="RefSeq" id="XP_013335692.1">
    <property type="nucleotide sequence ID" value="XM_013480238.1"/>
</dbReference>
<dbReference type="SUPFAM" id="SSF55904">
    <property type="entry name" value="Ornithine decarboxylase C-terminal domain"/>
    <property type="match status" value="1"/>
</dbReference>
<feature type="compositionally biased region" description="Acidic residues" evidence="1">
    <location>
        <begin position="206"/>
        <end position="232"/>
    </location>
</feature>
<evidence type="ECO:0000313" key="3">
    <source>
        <dbReference type="Proteomes" id="UP000030763"/>
    </source>
</evidence>
<dbReference type="Proteomes" id="UP000030763">
    <property type="component" value="Unassembled WGS sequence"/>
</dbReference>
<dbReference type="InterPro" id="IPR036633">
    <property type="entry name" value="Prn/Lys/Arg_de-COase_C_sf"/>
</dbReference>
<dbReference type="OrthoDB" id="5978656at2759"/>
<feature type="region of interest" description="Disordered" evidence="1">
    <location>
        <begin position="108"/>
        <end position="237"/>
    </location>
</feature>
<organism evidence="2 3">
    <name type="scientific">Eimeria maxima</name>
    <name type="common">Coccidian parasite</name>
    <dbReference type="NCBI Taxonomy" id="5804"/>
    <lineage>
        <taxon>Eukaryota</taxon>
        <taxon>Sar</taxon>
        <taxon>Alveolata</taxon>
        <taxon>Apicomplexa</taxon>
        <taxon>Conoidasida</taxon>
        <taxon>Coccidia</taxon>
        <taxon>Eucoccidiorida</taxon>
        <taxon>Eimeriorina</taxon>
        <taxon>Eimeriidae</taxon>
        <taxon>Eimeria</taxon>
    </lineage>
</organism>
<dbReference type="AlphaFoldDB" id="U6M9A5"/>